<dbReference type="GO" id="GO:0016020">
    <property type="term" value="C:membrane"/>
    <property type="evidence" value="ECO:0007669"/>
    <property type="project" value="UniProtKB-SubCell"/>
</dbReference>
<organism evidence="6 7">
    <name type="scientific">Pleurostoma richardsiae</name>
    <dbReference type="NCBI Taxonomy" id="41990"/>
    <lineage>
        <taxon>Eukaryota</taxon>
        <taxon>Fungi</taxon>
        <taxon>Dikarya</taxon>
        <taxon>Ascomycota</taxon>
        <taxon>Pezizomycotina</taxon>
        <taxon>Sordariomycetes</taxon>
        <taxon>Sordariomycetidae</taxon>
        <taxon>Calosphaeriales</taxon>
        <taxon>Pleurostomataceae</taxon>
        <taxon>Pleurostoma</taxon>
    </lineage>
</organism>
<evidence type="ECO:0000313" key="6">
    <source>
        <dbReference type="EMBL" id="KAJ9142962.1"/>
    </source>
</evidence>
<feature type="transmembrane region" description="Helical" evidence="4">
    <location>
        <begin position="173"/>
        <end position="192"/>
    </location>
</feature>
<feature type="transmembrane region" description="Helical" evidence="4">
    <location>
        <begin position="313"/>
        <end position="331"/>
    </location>
</feature>
<feature type="transmembrane region" description="Helical" evidence="4">
    <location>
        <begin position="398"/>
        <end position="421"/>
    </location>
</feature>
<dbReference type="AlphaFoldDB" id="A0AA38VNJ7"/>
<dbReference type="Pfam" id="PF07690">
    <property type="entry name" value="MFS_1"/>
    <property type="match status" value="1"/>
</dbReference>
<evidence type="ECO:0000259" key="5">
    <source>
        <dbReference type="PROSITE" id="PS50850"/>
    </source>
</evidence>
<feature type="transmembrane region" description="Helical" evidence="4">
    <location>
        <begin position="369"/>
        <end position="386"/>
    </location>
</feature>
<dbReference type="Proteomes" id="UP001174694">
    <property type="component" value="Unassembled WGS sequence"/>
</dbReference>
<comment type="caution">
    <text evidence="6">The sequence shown here is derived from an EMBL/GenBank/DDBJ whole genome shotgun (WGS) entry which is preliminary data.</text>
</comment>
<dbReference type="InterPro" id="IPR011701">
    <property type="entry name" value="MFS"/>
</dbReference>
<feature type="transmembrane region" description="Helical" evidence="4">
    <location>
        <begin position="45"/>
        <end position="66"/>
    </location>
</feature>
<dbReference type="PROSITE" id="PS50850">
    <property type="entry name" value="MFS"/>
    <property type="match status" value="1"/>
</dbReference>
<proteinExistence type="inferred from homology"/>
<evidence type="ECO:0000256" key="2">
    <source>
        <dbReference type="ARBA" id="ARBA00006727"/>
    </source>
</evidence>
<dbReference type="CDD" id="cd17352">
    <property type="entry name" value="MFS_MCT_SLC16"/>
    <property type="match status" value="1"/>
</dbReference>
<feature type="region of interest" description="Disordered" evidence="3">
    <location>
        <begin position="1"/>
        <end position="38"/>
    </location>
</feature>
<keyword evidence="4" id="KW-1133">Transmembrane helix</keyword>
<comment type="subcellular location">
    <subcellularLocation>
        <location evidence="1">Membrane</location>
        <topology evidence="1">Multi-pass membrane protein</topology>
    </subcellularLocation>
</comment>
<dbReference type="InterPro" id="IPR050327">
    <property type="entry name" value="Proton-linked_MCT"/>
</dbReference>
<evidence type="ECO:0000256" key="3">
    <source>
        <dbReference type="SAM" id="MobiDB-lite"/>
    </source>
</evidence>
<feature type="transmembrane region" description="Helical" evidence="4">
    <location>
        <begin position="337"/>
        <end position="362"/>
    </location>
</feature>
<evidence type="ECO:0000256" key="1">
    <source>
        <dbReference type="ARBA" id="ARBA00004141"/>
    </source>
</evidence>
<feature type="transmembrane region" description="Helical" evidence="4">
    <location>
        <begin position="247"/>
        <end position="270"/>
    </location>
</feature>
<keyword evidence="4" id="KW-0812">Transmembrane</keyword>
<sequence>MAREEDDGNLSPAAVSDDVEKPSRDDSGDETATPAQDFPEGGLRAWMVAAGTGGILFCTLGYTNSFGVFQEYYMAHQLKHESSDRIAWIGSLQGFLIFASGAVGGPLFDRYGAKVIRPAAILYVFAVMMTSICKTYWQFMLAQGVLTGIADGLLMFPSMAATPQYFHKKRGAAMGIAIAGSSLGGVVFPIALGKMLNGSSSISFGWAVRICGFIMVPILTFSAVAIKARLPPRASRFFLLEAFRNRLYVLLILACFCLFIGLFVPTFFLPSFAVTIGVKPTLASYLVALFNAASIPGRILPGVLADKFGRLNMLFAAGVSTTIIVFCWTAVDSTAGVILYALAFGFSSGAIISGGSVAMTLCPSDPSHIGTYMGQGMALAATATLLGPPVTGVMLDKYGGFLEISMFAGAFCVVGSALIVLAKSAAGKGLFANV</sequence>
<feature type="transmembrane region" description="Helical" evidence="4">
    <location>
        <begin position="145"/>
        <end position="166"/>
    </location>
</feature>
<evidence type="ECO:0000256" key="4">
    <source>
        <dbReference type="SAM" id="Phobius"/>
    </source>
</evidence>
<protein>
    <submittedName>
        <fullName evidence="6">Riboflavin transporter MCH5</fullName>
    </submittedName>
</protein>
<accession>A0AA38VNJ7</accession>
<feature type="transmembrane region" description="Helical" evidence="4">
    <location>
        <begin position="120"/>
        <end position="139"/>
    </location>
</feature>
<feature type="transmembrane region" description="Helical" evidence="4">
    <location>
        <begin position="86"/>
        <end position="108"/>
    </location>
</feature>
<comment type="similarity">
    <text evidence="2">Belongs to the major facilitator superfamily. Monocarboxylate porter (TC 2.A.1.13) family.</text>
</comment>
<dbReference type="InterPro" id="IPR036259">
    <property type="entry name" value="MFS_trans_sf"/>
</dbReference>
<keyword evidence="4" id="KW-0472">Membrane</keyword>
<dbReference type="PANTHER" id="PTHR11360">
    <property type="entry name" value="MONOCARBOXYLATE TRANSPORTER"/>
    <property type="match status" value="1"/>
</dbReference>
<dbReference type="PANTHER" id="PTHR11360:SF319">
    <property type="entry name" value="MAJOR FACILITATOR SUPERFAMILY (MFS) PROFILE DOMAIN-CONTAINING PROTEIN"/>
    <property type="match status" value="1"/>
</dbReference>
<name>A0AA38VNJ7_9PEZI</name>
<dbReference type="EMBL" id="JANBVO010000020">
    <property type="protein sequence ID" value="KAJ9142962.1"/>
    <property type="molecule type" value="Genomic_DNA"/>
</dbReference>
<reference evidence="6" key="1">
    <citation type="submission" date="2022-07" db="EMBL/GenBank/DDBJ databases">
        <title>Fungi with potential for degradation of polypropylene.</title>
        <authorList>
            <person name="Gostincar C."/>
        </authorList>
    </citation>
    <scope>NUCLEOTIDE SEQUENCE</scope>
    <source>
        <strain evidence="6">EXF-13308</strain>
    </source>
</reference>
<gene>
    <name evidence="6" type="ORF">NKR23_g6857</name>
</gene>
<keyword evidence="7" id="KW-1185">Reference proteome</keyword>
<feature type="domain" description="Major facilitator superfamily (MFS) profile" evidence="5">
    <location>
        <begin position="247"/>
        <end position="434"/>
    </location>
</feature>
<dbReference type="GO" id="GO:0022857">
    <property type="term" value="F:transmembrane transporter activity"/>
    <property type="evidence" value="ECO:0007669"/>
    <property type="project" value="InterPro"/>
</dbReference>
<dbReference type="InterPro" id="IPR020846">
    <property type="entry name" value="MFS_dom"/>
</dbReference>
<dbReference type="Gene3D" id="1.20.1250.20">
    <property type="entry name" value="MFS general substrate transporter like domains"/>
    <property type="match status" value="2"/>
</dbReference>
<evidence type="ECO:0000313" key="7">
    <source>
        <dbReference type="Proteomes" id="UP001174694"/>
    </source>
</evidence>
<dbReference type="SUPFAM" id="SSF103473">
    <property type="entry name" value="MFS general substrate transporter"/>
    <property type="match status" value="1"/>
</dbReference>
<feature type="transmembrane region" description="Helical" evidence="4">
    <location>
        <begin position="204"/>
        <end position="226"/>
    </location>
</feature>